<evidence type="ECO:0000256" key="1">
    <source>
        <dbReference type="ARBA" id="ARBA00022679"/>
    </source>
</evidence>
<dbReference type="InterPro" id="IPR016181">
    <property type="entry name" value="Acyl_CoA_acyltransferase"/>
</dbReference>
<dbReference type="EMBL" id="CP030918">
    <property type="protein sequence ID" value="AXC51261.1"/>
    <property type="molecule type" value="Genomic_DNA"/>
</dbReference>
<sequence>MMIILREAGAADAPAIAAIYAALIADTTITFRSAPTSTEDRAAWIAERQASGFPVMVSERDGDVLGYASYGPFRGLDGYRLTVEHTIALSPAARGQGLGRELMQALIARARSDGLHVMVGALSSDNAASRRMHAALGFTLAGTLPQTGQKFGRWLNLELWQLLLDGRERP</sequence>
<dbReference type="PANTHER" id="PTHR43072">
    <property type="entry name" value="N-ACETYLTRANSFERASE"/>
    <property type="match status" value="1"/>
</dbReference>
<keyword evidence="2" id="KW-0012">Acyltransferase</keyword>
<dbReference type="PROSITE" id="PS51186">
    <property type="entry name" value="GNAT"/>
    <property type="match status" value="1"/>
</dbReference>
<evidence type="ECO:0000313" key="5">
    <source>
        <dbReference type="Proteomes" id="UP000252023"/>
    </source>
</evidence>
<protein>
    <submittedName>
        <fullName evidence="4">N-acetyltransferase</fullName>
    </submittedName>
</protein>
<keyword evidence="5" id="KW-1185">Reference proteome</keyword>
<dbReference type="CDD" id="cd04301">
    <property type="entry name" value="NAT_SF"/>
    <property type="match status" value="1"/>
</dbReference>
<dbReference type="GO" id="GO:0016747">
    <property type="term" value="F:acyltransferase activity, transferring groups other than amino-acyl groups"/>
    <property type="evidence" value="ECO:0007669"/>
    <property type="project" value="InterPro"/>
</dbReference>
<feature type="domain" description="N-acetyltransferase" evidence="3">
    <location>
        <begin position="3"/>
        <end position="160"/>
    </location>
</feature>
<dbReference type="Gene3D" id="3.40.630.30">
    <property type="match status" value="1"/>
</dbReference>
<dbReference type="Proteomes" id="UP000252023">
    <property type="component" value="Chromosome"/>
</dbReference>
<keyword evidence="1 4" id="KW-0808">Transferase</keyword>
<dbReference type="SUPFAM" id="SSF55729">
    <property type="entry name" value="Acyl-CoA N-acyltransferases (Nat)"/>
    <property type="match status" value="1"/>
</dbReference>
<dbReference type="AlphaFoldDB" id="A0A344PPF6"/>
<accession>A0A344PPF6</accession>
<evidence type="ECO:0000313" key="4">
    <source>
        <dbReference type="EMBL" id="AXC51261.1"/>
    </source>
</evidence>
<evidence type="ECO:0000259" key="3">
    <source>
        <dbReference type="PROSITE" id="PS51186"/>
    </source>
</evidence>
<organism evidence="4 5">
    <name type="scientific">Paracoccus suum</name>
    <dbReference type="NCBI Taxonomy" id="2259340"/>
    <lineage>
        <taxon>Bacteria</taxon>
        <taxon>Pseudomonadati</taxon>
        <taxon>Pseudomonadota</taxon>
        <taxon>Alphaproteobacteria</taxon>
        <taxon>Rhodobacterales</taxon>
        <taxon>Paracoccaceae</taxon>
        <taxon>Paracoccus</taxon>
    </lineage>
</organism>
<dbReference type="Pfam" id="PF00583">
    <property type="entry name" value="Acetyltransf_1"/>
    <property type="match status" value="1"/>
</dbReference>
<gene>
    <name evidence="4" type="ORF">DRW48_12310</name>
</gene>
<name>A0A344PPF6_9RHOB</name>
<dbReference type="OrthoDB" id="5459937at2"/>
<proteinExistence type="predicted"/>
<reference evidence="5" key="1">
    <citation type="submission" date="2018-07" db="EMBL/GenBank/DDBJ databases">
        <title>Genome sequencing of Paracoccus sp. SC2-6.</title>
        <authorList>
            <person name="Heo J."/>
            <person name="Kim S.-J."/>
            <person name="Kwon S.-W."/>
        </authorList>
    </citation>
    <scope>NUCLEOTIDE SEQUENCE [LARGE SCALE GENOMIC DNA]</scope>
    <source>
        <strain evidence="5">SC2-6</strain>
    </source>
</reference>
<dbReference type="PANTHER" id="PTHR43072:SF23">
    <property type="entry name" value="UPF0039 PROTEIN C11D3.02C"/>
    <property type="match status" value="1"/>
</dbReference>
<dbReference type="InterPro" id="IPR000182">
    <property type="entry name" value="GNAT_dom"/>
</dbReference>
<dbReference type="KEGG" id="pars:DRW48_12310"/>
<evidence type="ECO:0000256" key="2">
    <source>
        <dbReference type="ARBA" id="ARBA00023315"/>
    </source>
</evidence>